<evidence type="ECO:0000313" key="2">
    <source>
        <dbReference type="Proteomes" id="UP000267096"/>
    </source>
</evidence>
<evidence type="ECO:0000313" key="3">
    <source>
        <dbReference type="WBParaSite" id="ASIM_0000216801-mRNA-1"/>
    </source>
</evidence>
<dbReference type="EMBL" id="UYRR01002520">
    <property type="protein sequence ID" value="VDK19568.1"/>
    <property type="molecule type" value="Genomic_DNA"/>
</dbReference>
<sequence>MSVQVEKSERKLFEAAYHALIGDSTKLVDQKQLFEIIVAAGKDLRRNQLDKWIQPSQRNCLSLQLMYIC</sequence>
<evidence type="ECO:0000313" key="1">
    <source>
        <dbReference type="EMBL" id="VDK19568.1"/>
    </source>
</evidence>
<dbReference type="Proteomes" id="UP000267096">
    <property type="component" value="Unassembled WGS sequence"/>
</dbReference>
<name>A0A0M3J3Q5_ANISI</name>
<dbReference type="AlphaFoldDB" id="A0A0M3J3Q5"/>
<proteinExistence type="predicted"/>
<keyword evidence="2" id="KW-1185">Reference proteome</keyword>
<dbReference type="OrthoDB" id="10584925at2759"/>
<protein>
    <submittedName>
        <fullName evidence="3">Transcription antitermination factor NusB</fullName>
    </submittedName>
</protein>
<reference evidence="1 2" key="2">
    <citation type="submission" date="2018-11" db="EMBL/GenBank/DDBJ databases">
        <authorList>
            <consortium name="Pathogen Informatics"/>
        </authorList>
    </citation>
    <scope>NUCLEOTIDE SEQUENCE [LARGE SCALE GENOMIC DNA]</scope>
</reference>
<organism evidence="3">
    <name type="scientific">Anisakis simplex</name>
    <name type="common">Herring worm</name>
    <dbReference type="NCBI Taxonomy" id="6269"/>
    <lineage>
        <taxon>Eukaryota</taxon>
        <taxon>Metazoa</taxon>
        <taxon>Ecdysozoa</taxon>
        <taxon>Nematoda</taxon>
        <taxon>Chromadorea</taxon>
        <taxon>Rhabditida</taxon>
        <taxon>Spirurina</taxon>
        <taxon>Ascaridomorpha</taxon>
        <taxon>Ascaridoidea</taxon>
        <taxon>Anisakidae</taxon>
        <taxon>Anisakis</taxon>
        <taxon>Anisakis simplex complex</taxon>
    </lineage>
</organism>
<reference evidence="3" key="1">
    <citation type="submission" date="2017-02" db="UniProtKB">
        <authorList>
            <consortium name="WormBaseParasite"/>
        </authorList>
    </citation>
    <scope>IDENTIFICATION</scope>
</reference>
<dbReference type="WBParaSite" id="ASIM_0000216801-mRNA-1">
    <property type="protein sequence ID" value="ASIM_0000216801-mRNA-1"/>
    <property type="gene ID" value="ASIM_0000216801"/>
</dbReference>
<gene>
    <name evidence="1" type="ORF">ASIM_LOCUS2039</name>
</gene>
<accession>A0A0M3J3Q5</accession>